<reference evidence="7 12" key="2">
    <citation type="submission" date="2016-03" db="EMBL/GenBank/DDBJ databases">
        <title>Spore heat resistance.</title>
        <authorList>
            <person name="Boekhorst J."/>
            <person name="Berendsen E.M."/>
            <person name="Wells-Bennik M.H."/>
            <person name="Kuipers O.P."/>
        </authorList>
    </citation>
    <scope>NUCLEOTIDE SEQUENCE [LARGE SCALE GENOMIC DNA]</scope>
    <source>
        <strain evidence="7 12">GS8</strain>
    </source>
</reference>
<evidence type="ECO:0000313" key="7">
    <source>
        <dbReference type="EMBL" id="KAF6510990.1"/>
    </source>
</evidence>
<dbReference type="Proteomes" id="UP000075424">
    <property type="component" value="Unassembled WGS sequence"/>
</dbReference>
<dbReference type="InterPro" id="IPR036388">
    <property type="entry name" value="WH-like_DNA-bd_sf"/>
</dbReference>
<evidence type="ECO:0000259" key="6">
    <source>
        <dbReference type="PROSITE" id="PS51063"/>
    </source>
</evidence>
<evidence type="ECO:0000256" key="4">
    <source>
        <dbReference type="ARBA" id="ARBA00023163"/>
    </source>
</evidence>
<dbReference type="SUPFAM" id="SSF51206">
    <property type="entry name" value="cAMP-binding domain-like"/>
    <property type="match status" value="1"/>
</dbReference>
<comment type="caution">
    <text evidence="9">The sequence shown here is derived from an EMBL/GenBank/DDBJ whole genome shotgun (WGS) entry which is preliminary data.</text>
</comment>
<accession>A0A093TX19</accession>
<keyword evidence="2" id="KW-0238">DNA-binding</keyword>
<reference evidence="9 11" key="3">
    <citation type="submission" date="2018-10" db="EMBL/GenBank/DDBJ databases">
        <title>Geobacillus stearothermophilus in processing lines of powdered infant formula.</title>
        <authorList>
            <person name="Rhee M.S."/>
            <person name="Choi I.-G."/>
            <person name="Cho T.J."/>
            <person name="Park B."/>
        </authorList>
    </citation>
    <scope>NUCLEOTIDE SEQUENCE [LARGE SCALE GENOMIC DNA]</scope>
    <source>
        <strain evidence="9 11">FHS-PPGT130</strain>
    </source>
</reference>
<dbReference type="InterPro" id="IPR014710">
    <property type="entry name" value="RmlC-like_jellyroll"/>
</dbReference>
<evidence type="ECO:0000313" key="8">
    <source>
        <dbReference type="EMBL" id="KYD27135.1"/>
    </source>
</evidence>
<protein>
    <submittedName>
        <fullName evidence="9">Crp/Fnr family transcriptional regulator</fullName>
    </submittedName>
    <submittedName>
        <fullName evidence="7">Transcriptional regulator Crp/Fnr family</fullName>
    </submittedName>
</protein>
<feature type="domain" description="HTH crp-type" evidence="6">
    <location>
        <begin position="149"/>
        <end position="222"/>
    </location>
</feature>
<keyword evidence="4" id="KW-0804">Transcription</keyword>
<dbReference type="GeneID" id="32062702"/>
<evidence type="ECO:0000313" key="9">
    <source>
        <dbReference type="EMBL" id="RLQ13179.1"/>
    </source>
</evidence>
<dbReference type="Gene3D" id="2.60.120.10">
    <property type="entry name" value="Jelly Rolls"/>
    <property type="match status" value="1"/>
</dbReference>
<dbReference type="PROSITE" id="PS51063">
    <property type="entry name" value="HTH_CRP_2"/>
    <property type="match status" value="1"/>
</dbReference>
<evidence type="ECO:0000313" key="12">
    <source>
        <dbReference type="Proteomes" id="UP000773850"/>
    </source>
</evidence>
<dbReference type="PROSITE" id="PS00042">
    <property type="entry name" value="HTH_CRP_1"/>
    <property type="match status" value="1"/>
</dbReference>
<dbReference type="InterPro" id="IPR012318">
    <property type="entry name" value="HTH_CRP"/>
</dbReference>
<dbReference type="GO" id="GO:0003677">
    <property type="term" value="F:DNA binding"/>
    <property type="evidence" value="ECO:0007669"/>
    <property type="project" value="UniProtKB-KW"/>
</dbReference>
<keyword evidence="3" id="KW-0010">Activator</keyword>
<dbReference type="PANTHER" id="PTHR24567:SF74">
    <property type="entry name" value="HTH-TYPE TRANSCRIPTIONAL REGULATOR ARCR"/>
    <property type="match status" value="1"/>
</dbReference>
<dbReference type="PANTHER" id="PTHR24567">
    <property type="entry name" value="CRP FAMILY TRANSCRIPTIONAL REGULATORY PROTEIN"/>
    <property type="match status" value="1"/>
</dbReference>
<keyword evidence="1" id="KW-0805">Transcription regulation</keyword>
<dbReference type="Gene3D" id="1.10.10.10">
    <property type="entry name" value="Winged helix-like DNA-binding domain superfamily/Winged helix DNA-binding domain"/>
    <property type="match status" value="1"/>
</dbReference>
<reference evidence="8 10" key="1">
    <citation type="submission" date="2016-01" db="EMBL/GenBank/DDBJ databases">
        <title>Draft Genome Sequences of Seven Thermophilic Sporeformers Isolated from Foods.</title>
        <authorList>
            <person name="Berendsen E.M."/>
            <person name="Wells-Bennik M.H."/>
            <person name="Krawcyk A.O."/>
            <person name="De Jong A."/>
            <person name="Holsappel S."/>
            <person name="Eijlander R.T."/>
            <person name="Kuipers O.P."/>
        </authorList>
    </citation>
    <scope>NUCLEOTIDE SEQUENCE [LARGE SCALE GENOMIC DNA]</scope>
    <source>
        <strain evidence="8 10">B4109</strain>
    </source>
</reference>
<dbReference type="PRINTS" id="PR00034">
    <property type="entry name" value="HTHCRP"/>
</dbReference>
<dbReference type="Pfam" id="PF00027">
    <property type="entry name" value="cNMP_binding"/>
    <property type="match status" value="1"/>
</dbReference>
<dbReference type="OrthoDB" id="9810708at2"/>
<dbReference type="SUPFAM" id="SSF46785">
    <property type="entry name" value="Winged helix' DNA-binding domain"/>
    <property type="match status" value="1"/>
</dbReference>
<evidence type="ECO:0000256" key="2">
    <source>
        <dbReference type="ARBA" id="ARBA00023125"/>
    </source>
</evidence>
<evidence type="ECO:0000256" key="3">
    <source>
        <dbReference type="ARBA" id="ARBA00023159"/>
    </source>
</evidence>
<dbReference type="EMBL" id="LUCS01000027">
    <property type="protein sequence ID" value="KAF6510990.1"/>
    <property type="molecule type" value="Genomic_DNA"/>
</dbReference>
<dbReference type="InterPro" id="IPR050397">
    <property type="entry name" value="Env_Response_Regulators"/>
</dbReference>
<dbReference type="InterPro" id="IPR018335">
    <property type="entry name" value="Tscrpt_reg_HTH_Crp-type_CS"/>
</dbReference>
<gene>
    <name evidence="8" type="ORF">B4109_0505</name>
    <name evidence="9" type="ORF">D9548_13175</name>
    <name evidence="7" type="ORF">GS8_1661</name>
</gene>
<dbReference type="PROSITE" id="PS50042">
    <property type="entry name" value="CNMP_BINDING_3"/>
    <property type="match status" value="1"/>
</dbReference>
<dbReference type="InterPro" id="IPR000595">
    <property type="entry name" value="cNMP-bd_dom"/>
</dbReference>
<evidence type="ECO:0000313" key="10">
    <source>
        <dbReference type="Proteomes" id="UP000075424"/>
    </source>
</evidence>
<evidence type="ECO:0000313" key="11">
    <source>
        <dbReference type="Proteomes" id="UP000266922"/>
    </source>
</evidence>
<dbReference type="AlphaFoldDB" id="A0A093TX19"/>
<dbReference type="CDD" id="cd00038">
    <property type="entry name" value="CAP_ED"/>
    <property type="match status" value="1"/>
</dbReference>
<dbReference type="InterPro" id="IPR018490">
    <property type="entry name" value="cNMP-bd_dom_sf"/>
</dbReference>
<name>A0A093TX19_GEOSE</name>
<dbReference type="PATRIC" id="fig|1422.13.peg.3113"/>
<keyword evidence="12" id="KW-1185">Reference proteome</keyword>
<feature type="domain" description="Cyclic nucleotide-binding" evidence="5">
    <location>
        <begin position="15"/>
        <end position="135"/>
    </location>
</feature>
<dbReference type="RefSeq" id="WP_011230259.1">
    <property type="nucleotide sequence ID" value="NZ_JARMRZ010000016.1"/>
</dbReference>
<organism evidence="9 11">
    <name type="scientific">Geobacillus stearothermophilus</name>
    <name type="common">Bacillus stearothermophilus</name>
    <dbReference type="NCBI Taxonomy" id="1422"/>
    <lineage>
        <taxon>Bacteria</taxon>
        <taxon>Bacillati</taxon>
        <taxon>Bacillota</taxon>
        <taxon>Bacilli</taxon>
        <taxon>Bacillales</taxon>
        <taxon>Anoxybacillaceae</taxon>
        <taxon>Geobacillus</taxon>
    </lineage>
</organism>
<dbReference type="CDD" id="cd00092">
    <property type="entry name" value="HTH_CRP"/>
    <property type="match status" value="1"/>
</dbReference>
<dbReference type="SMART" id="SM00100">
    <property type="entry name" value="cNMP"/>
    <property type="match status" value="1"/>
</dbReference>
<dbReference type="InterPro" id="IPR036390">
    <property type="entry name" value="WH_DNA-bd_sf"/>
</dbReference>
<sequence>MANHWMKDRLKAVPLFRELSDYELDSLVAISHVRVYKPRTFVFMQGDPLERVYFIHSGTVKIYKTDFSGKEQIVSILQTGEMFPHAGFFLKGTYPAHAEVVEEATLIAIPIHDFEQVLMASPELCIKLFRVMGEKIVDLQNRLEAQVLHNTYEQIVLLLLRLTRTNAVKQGKWHRLTAHVTNRELANMIGTARETVSRTLSQLKRKGLIDVDEHGFYLIDREGLEQEIFF</sequence>
<evidence type="ECO:0000259" key="5">
    <source>
        <dbReference type="PROSITE" id="PS50042"/>
    </source>
</evidence>
<dbReference type="Proteomes" id="UP000773850">
    <property type="component" value="Unassembled WGS sequence"/>
</dbReference>
<dbReference type="Proteomes" id="UP000266922">
    <property type="component" value="Unassembled WGS sequence"/>
</dbReference>
<dbReference type="SMART" id="SM00419">
    <property type="entry name" value="HTH_CRP"/>
    <property type="match status" value="1"/>
</dbReference>
<dbReference type="GO" id="GO:0003700">
    <property type="term" value="F:DNA-binding transcription factor activity"/>
    <property type="evidence" value="ECO:0007669"/>
    <property type="project" value="InterPro"/>
</dbReference>
<evidence type="ECO:0000256" key="1">
    <source>
        <dbReference type="ARBA" id="ARBA00023015"/>
    </source>
</evidence>
<dbReference type="EMBL" id="RCTJ01000064">
    <property type="protein sequence ID" value="RLQ13179.1"/>
    <property type="molecule type" value="Genomic_DNA"/>
</dbReference>
<dbReference type="Pfam" id="PF13545">
    <property type="entry name" value="HTH_Crp_2"/>
    <property type="match status" value="1"/>
</dbReference>
<proteinExistence type="predicted"/>
<dbReference type="GO" id="GO:0005829">
    <property type="term" value="C:cytosol"/>
    <property type="evidence" value="ECO:0007669"/>
    <property type="project" value="TreeGrafter"/>
</dbReference>
<dbReference type="EMBL" id="LQYV01000056">
    <property type="protein sequence ID" value="KYD27135.1"/>
    <property type="molecule type" value="Genomic_DNA"/>
</dbReference>